<evidence type="ECO:0000259" key="6">
    <source>
        <dbReference type="Pfam" id="PF07980"/>
    </source>
</evidence>
<dbReference type="SUPFAM" id="SSF48452">
    <property type="entry name" value="TPR-like"/>
    <property type="match status" value="1"/>
</dbReference>
<evidence type="ECO:0000313" key="9">
    <source>
        <dbReference type="Proteomes" id="UP000184474"/>
    </source>
</evidence>
<evidence type="ECO:0000256" key="2">
    <source>
        <dbReference type="ARBA" id="ARBA00006275"/>
    </source>
</evidence>
<sequence>MGNYKTYRYIWVVVLVFAGCNDFLDVNPDNRVELNDLDKAQQLLTNAYSVASPTFTDWMTDDFTYTFGTTIRPAHAQMYAWEDVNTSPDEQDTPDYFWYETYAAIAHANEVLAVLDELPVDSDEDQAKKLAVEAEALLTRAYGHFMLVNMFGEHYETSTSALGIPYVTKPETTFLAEYERLSVSRVYSRIEDDLVEGLEKLDDSFYSNSGKYHFNQNAALAFASRFYLYKGDRIRSLQYSNQLLGDNPQAYIRDFNSTEYQAAKSSIDGYPQLYSGVDEPANLLLMRKISLMQRTDFAFGIEENYYGQLFASNPFGATDERENPAFVKGLNALFPLRYESLFERSSLNSNTGTPYHIGVMFRGEEVLFNRIEANIYSGNLTDALADFQLLTDRRYSGVADLTLTLDRLRTFFGADNEPSFTNQLILLNYLLIERRKEFIAQGMRWFDIKRFGMEVTHQYGDSGSATLTADDPRKILQIPQSAQDVGGLEANPR</sequence>
<feature type="domain" description="SusD-like N-terminal" evidence="7">
    <location>
        <begin position="22"/>
        <end position="228"/>
    </location>
</feature>
<dbReference type="PROSITE" id="PS51257">
    <property type="entry name" value="PROKAR_LIPOPROTEIN"/>
    <property type="match status" value="1"/>
</dbReference>
<keyword evidence="5" id="KW-0998">Cell outer membrane</keyword>
<keyword evidence="3" id="KW-0732">Signal</keyword>
<name>A0A1M6KB04_REIAG</name>
<comment type="similarity">
    <text evidence="2">Belongs to the SusD family.</text>
</comment>
<dbReference type="STRING" id="156994.SAMN04488028_101510"/>
<dbReference type="Gene3D" id="1.25.40.390">
    <property type="match status" value="1"/>
</dbReference>
<feature type="domain" description="RagB/SusD" evidence="6">
    <location>
        <begin position="356"/>
        <end position="463"/>
    </location>
</feature>
<evidence type="ECO:0000256" key="3">
    <source>
        <dbReference type="ARBA" id="ARBA00022729"/>
    </source>
</evidence>
<dbReference type="Pfam" id="PF07980">
    <property type="entry name" value="SusD_RagB"/>
    <property type="match status" value="1"/>
</dbReference>
<evidence type="ECO:0000313" key="8">
    <source>
        <dbReference type="EMBL" id="SHJ56141.1"/>
    </source>
</evidence>
<evidence type="ECO:0000256" key="5">
    <source>
        <dbReference type="ARBA" id="ARBA00023237"/>
    </source>
</evidence>
<dbReference type="InterPro" id="IPR011990">
    <property type="entry name" value="TPR-like_helical_dom_sf"/>
</dbReference>
<dbReference type="Proteomes" id="UP000184474">
    <property type="component" value="Unassembled WGS sequence"/>
</dbReference>
<dbReference type="AlphaFoldDB" id="A0A1M6KB04"/>
<protein>
    <submittedName>
        <fullName evidence="8">SusD family protein</fullName>
    </submittedName>
</protein>
<dbReference type="InterPro" id="IPR033985">
    <property type="entry name" value="SusD-like_N"/>
</dbReference>
<accession>A0A1M6KB04</accession>
<dbReference type="Pfam" id="PF14322">
    <property type="entry name" value="SusD-like_3"/>
    <property type="match status" value="1"/>
</dbReference>
<evidence type="ECO:0000259" key="7">
    <source>
        <dbReference type="Pfam" id="PF14322"/>
    </source>
</evidence>
<evidence type="ECO:0000256" key="1">
    <source>
        <dbReference type="ARBA" id="ARBA00004442"/>
    </source>
</evidence>
<gene>
    <name evidence="8" type="ORF">SAMN04488028_101510</name>
</gene>
<dbReference type="EMBL" id="FRAA01000001">
    <property type="protein sequence ID" value="SHJ56141.1"/>
    <property type="molecule type" value="Genomic_DNA"/>
</dbReference>
<keyword evidence="4" id="KW-0472">Membrane</keyword>
<dbReference type="RefSeq" id="WP_073119136.1">
    <property type="nucleotide sequence ID" value="NZ_FRAA01000001.1"/>
</dbReference>
<keyword evidence="9" id="KW-1185">Reference proteome</keyword>
<organism evidence="8 9">
    <name type="scientific">Reichenbachiella agariperforans</name>
    <dbReference type="NCBI Taxonomy" id="156994"/>
    <lineage>
        <taxon>Bacteria</taxon>
        <taxon>Pseudomonadati</taxon>
        <taxon>Bacteroidota</taxon>
        <taxon>Cytophagia</taxon>
        <taxon>Cytophagales</taxon>
        <taxon>Reichenbachiellaceae</taxon>
        <taxon>Reichenbachiella</taxon>
    </lineage>
</organism>
<dbReference type="InterPro" id="IPR012944">
    <property type="entry name" value="SusD_RagB_dom"/>
</dbReference>
<evidence type="ECO:0000256" key="4">
    <source>
        <dbReference type="ARBA" id="ARBA00023136"/>
    </source>
</evidence>
<comment type="subcellular location">
    <subcellularLocation>
        <location evidence="1">Cell outer membrane</location>
    </subcellularLocation>
</comment>
<dbReference type="GO" id="GO:0009279">
    <property type="term" value="C:cell outer membrane"/>
    <property type="evidence" value="ECO:0007669"/>
    <property type="project" value="UniProtKB-SubCell"/>
</dbReference>
<proteinExistence type="inferred from homology"/>
<reference evidence="9" key="1">
    <citation type="submission" date="2016-11" db="EMBL/GenBank/DDBJ databases">
        <authorList>
            <person name="Varghese N."/>
            <person name="Submissions S."/>
        </authorList>
    </citation>
    <scope>NUCLEOTIDE SEQUENCE [LARGE SCALE GENOMIC DNA]</scope>
    <source>
        <strain evidence="9">DSM 26134</strain>
    </source>
</reference>